<dbReference type="AlphaFoldDB" id="A0AAV3TXJ9"/>
<accession>A0AAV3TXJ9</accession>
<evidence type="ECO:0000256" key="7">
    <source>
        <dbReference type="ARBA" id="ARBA00023065"/>
    </source>
</evidence>
<evidence type="ECO:0000256" key="12">
    <source>
        <dbReference type="RuleBase" id="RU003357"/>
    </source>
</evidence>
<feature type="chain" id="PRO_5043595817" evidence="13">
    <location>
        <begin position="27"/>
        <end position="742"/>
    </location>
</feature>
<keyword evidence="17" id="KW-1185">Reference proteome</keyword>
<evidence type="ECO:0000256" key="3">
    <source>
        <dbReference type="ARBA" id="ARBA00022452"/>
    </source>
</evidence>
<reference evidence="17" key="1">
    <citation type="journal article" date="2019" name="Int. J. Syst. Evol. Microbiol.">
        <title>The Global Catalogue of Microorganisms (GCM) 10K type strain sequencing project: providing services to taxonomists for standard genome sequencing and annotation.</title>
        <authorList>
            <consortium name="The Broad Institute Genomics Platform"/>
            <consortium name="The Broad Institute Genome Sequencing Center for Infectious Disease"/>
            <person name="Wu L."/>
            <person name="Ma J."/>
        </authorList>
    </citation>
    <scope>NUCLEOTIDE SEQUENCE [LARGE SCALE GENOMIC DNA]</scope>
    <source>
        <strain evidence="17">JCM 19134</strain>
    </source>
</reference>
<evidence type="ECO:0000256" key="4">
    <source>
        <dbReference type="ARBA" id="ARBA00022496"/>
    </source>
</evidence>
<gene>
    <name evidence="16" type="ORF">GCM10025791_04350</name>
</gene>
<dbReference type="InterPro" id="IPR000531">
    <property type="entry name" value="Beta-barrel_TonB"/>
</dbReference>
<evidence type="ECO:0000256" key="11">
    <source>
        <dbReference type="PROSITE-ProRule" id="PRU01360"/>
    </source>
</evidence>
<dbReference type="InterPro" id="IPR039426">
    <property type="entry name" value="TonB-dep_rcpt-like"/>
</dbReference>
<keyword evidence="16" id="KW-0675">Receptor</keyword>
<dbReference type="CDD" id="cd01347">
    <property type="entry name" value="ligand_gated_channel"/>
    <property type="match status" value="1"/>
</dbReference>
<evidence type="ECO:0000256" key="6">
    <source>
        <dbReference type="ARBA" id="ARBA00023004"/>
    </source>
</evidence>
<evidence type="ECO:0000256" key="8">
    <source>
        <dbReference type="ARBA" id="ARBA00023077"/>
    </source>
</evidence>
<evidence type="ECO:0000256" key="13">
    <source>
        <dbReference type="SAM" id="SignalP"/>
    </source>
</evidence>
<keyword evidence="6" id="KW-0408">Iron</keyword>
<evidence type="ECO:0000259" key="14">
    <source>
        <dbReference type="Pfam" id="PF00593"/>
    </source>
</evidence>
<feature type="domain" description="TonB-dependent receptor-like beta-barrel" evidence="14">
    <location>
        <begin position="259"/>
        <end position="706"/>
    </location>
</feature>
<evidence type="ECO:0000259" key="15">
    <source>
        <dbReference type="Pfam" id="PF07715"/>
    </source>
</evidence>
<proteinExistence type="inferred from homology"/>
<name>A0AAV3TXJ9_9ALTE</name>
<feature type="domain" description="TonB-dependent receptor plug" evidence="15">
    <location>
        <begin position="59"/>
        <end position="166"/>
    </location>
</feature>
<organism evidence="16 17">
    <name type="scientific">Halioxenophilus aromaticivorans</name>
    <dbReference type="NCBI Taxonomy" id="1306992"/>
    <lineage>
        <taxon>Bacteria</taxon>
        <taxon>Pseudomonadati</taxon>
        <taxon>Pseudomonadota</taxon>
        <taxon>Gammaproteobacteria</taxon>
        <taxon>Alteromonadales</taxon>
        <taxon>Alteromonadaceae</taxon>
        <taxon>Halioxenophilus</taxon>
    </lineage>
</organism>
<evidence type="ECO:0000256" key="10">
    <source>
        <dbReference type="ARBA" id="ARBA00023237"/>
    </source>
</evidence>
<dbReference type="EMBL" id="BAABLX010000004">
    <property type="protein sequence ID" value="GAA4931369.1"/>
    <property type="molecule type" value="Genomic_DNA"/>
</dbReference>
<comment type="caution">
    <text evidence="16">The sequence shown here is derived from an EMBL/GenBank/DDBJ whole genome shotgun (WGS) entry which is preliminary data.</text>
</comment>
<keyword evidence="8 12" id="KW-0798">TonB box</keyword>
<evidence type="ECO:0000256" key="9">
    <source>
        <dbReference type="ARBA" id="ARBA00023136"/>
    </source>
</evidence>
<dbReference type="PANTHER" id="PTHR32552:SF81">
    <property type="entry name" value="TONB-DEPENDENT OUTER MEMBRANE RECEPTOR"/>
    <property type="match status" value="1"/>
</dbReference>
<dbReference type="InterPro" id="IPR036942">
    <property type="entry name" value="Beta-barrel_TonB_sf"/>
</dbReference>
<dbReference type="GO" id="GO:0006826">
    <property type="term" value="P:iron ion transport"/>
    <property type="evidence" value="ECO:0007669"/>
    <property type="project" value="UniProtKB-KW"/>
</dbReference>
<comment type="similarity">
    <text evidence="11 12">Belongs to the TonB-dependent receptor family.</text>
</comment>
<dbReference type="GO" id="GO:0009279">
    <property type="term" value="C:cell outer membrane"/>
    <property type="evidence" value="ECO:0007669"/>
    <property type="project" value="UniProtKB-SubCell"/>
</dbReference>
<evidence type="ECO:0000256" key="2">
    <source>
        <dbReference type="ARBA" id="ARBA00022448"/>
    </source>
</evidence>
<keyword evidence="4" id="KW-0410">Iron transport</keyword>
<keyword evidence="2 11" id="KW-0813">Transport</keyword>
<dbReference type="InterPro" id="IPR012910">
    <property type="entry name" value="Plug_dom"/>
</dbReference>
<keyword evidence="10 11" id="KW-0998">Cell outer membrane</keyword>
<keyword evidence="3 11" id="KW-1134">Transmembrane beta strand</keyword>
<protein>
    <submittedName>
        <fullName evidence="16">TonB-dependent receptor</fullName>
    </submittedName>
</protein>
<keyword evidence="7" id="KW-0406">Ion transport</keyword>
<evidence type="ECO:0000256" key="1">
    <source>
        <dbReference type="ARBA" id="ARBA00004571"/>
    </source>
</evidence>
<evidence type="ECO:0000256" key="5">
    <source>
        <dbReference type="ARBA" id="ARBA00022692"/>
    </source>
</evidence>
<keyword evidence="5 11" id="KW-0812">Transmembrane</keyword>
<dbReference type="Pfam" id="PF00593">
    <property type="entry name" value="TonB_dep_Rec_b-barrel"/>
    <property type="match status" value="1"/>
</dbReference>
<dbReference type="Proteomes" id="UP001409585">
    <property type="component" value="Unassembled WGS sequence"/>
</dbReference>
<dbReference type="PROSITE" id="PS52016">
    <property type="entry name" value="TONB_DEPENDENT_REC_3"/>
    <property type="match status" value="1"/>
</dbReference>
<dbReference type="RefSeq" id="WP_345416356.1">
    <property type="nucleotide sequence ID" value="NZ_AP031496.1"/>
</dbReference>
<dbReference type="SUPFAM" id="SSF56935">
    <property type="entry name" value="Porins"/>
    <property type="match status" value="1"/>
</dbReference>
<dbReference type="Pfam" id="PF07715">
    <property type="entry name" value="Plug"/>
    <property type="match status" value="1"/>
</dbReference>
<evidence type="ECO:0000313" key="16">
    <source>
        <dbReference type="EMBL" id="GAA4931369.1"/>
    </source>
</evidence>
<sequence>MKINIMVGPVISLFTSTLFMSPLVLAQQQVNQTPAKGVNRLIEEVLVTAQKKAIAERSQDVPIAISAYSGDKVEAMFAVDVTDIGLTSPNVSLTPLLPGVGNFSIRGMGTVGQSIPSSDPAVGIVVDGISYGTIYGVLFDLFDVESVEILRGPQGTLFGRNVTGGAVVLRTARPTDEFEGKVKTTLGSNERMDVMASVSGPLTENFSAKMALLSKSHGDFWDREYSNGGAGKYESLVVRPALRYQSDALDITTIAEVGNVNADGNATRNFYLDGIERNPYGNNESTQAKDGENDLEWKSLTLEANVDVANGVVTTVAGYRELEQNADFDIDGDPNAARFHFAPGTGMKQNQSSLEIRWAGDISDNVNLSTGMYYFEQEYDYRERRLVAQVLDRRGASHIDHSTYGFFAQSDIQLTDAVTLTLGGRYTSEKKDGDIGVIGDPNATGDCTSQSGPPFEDYASLNDCETVFSDSETWSNFAPKLGVSWQVNENLMAYTSYTRGFRSGGYNVRFTDLTFVTNPRDPSSTPGPYDEEVVDAYEIGMKSDWMGNRLRLNLALFYNEFDDLQRTALNASGGQQILNAATAEIQGVEFEGVFLITEQLALEGSYGWVDAQYVTADFLEVATGRPASSFDFTMVPENTRNLALTYFTELDGIGSINTRLSYVFVDSSKGDDFNRAEMSQYELYDASISLTTVDETLQVSLFGKNLKDEIYTNYISDTSSLGTKSLFLAPPRTYGIELTYNF</sequence>
<feature type="signal peptide" evidence="13">
    <location>
        <begin position="1"/>
        <end position="26"/>
    </location>
</feature>
<evidence type="ECO:0000313" key="17">
    <source>
        <dbReference type="Proteomes" id="UP001409585"/>
    </source>
</evidence>
<dbReference type="Gene3D" id="2.40.170.20">
    <property type="entry name" value="TonB-dependent receptor, beta-barrel domain"/>
    <property type="match status" value="1"/>
</dbReference>
<dbReference type="PANTHER" id="PTHR32552">
    <property type="entry name" value="FERRICHROME IRON RECEPTOR-RELATED"/>
    <property type="match status" value="1"/>
</dbReference>
<keyword evidence="13" id="KW-0732">Signal</keyword>
<keyword evidence="9 11" id="KW-0472">Membrane</keyword>
<comment type="subcellular location">
    <subcellularLocation>
        <location evidence="1 11">Cell outer membrane</location>
        <topology evidence="1 11">Multi-pass membrane protein</topology>
    </subcellularLocation>
</comment>